<evidence type="ECO:0000256" key="4">
    <source>
        <dbReference type="HAMAP-Rule" id="MF_00995"/>
    </source>
</evidence>
<dbReference type="SUPFAM" id="SSF53850">
    <property type="entry name" value="Periplasmic binding protein-like II"/>
    <property type="match status" value="1"/>
</dbReference>
<dbReference type="RefSeq" id="WP_277442085.1">
    <property type="nucleotide sequence ID" value="NZ_JAKOAV010000001.1"/>
</dbReference>
<protein>
    <recommendedName>
        <fullName evidence="4">Chorismate dehydratase</fullName>
        <ecNumber evidence="4">4.2.1.151</ecNumber>
    </recommendedName>
    <alternativeName>
        <fullName evidence="4">Menaquinone biosynthetic enzyme MqnA</fullName>
    </alternativeName>
</protein>
<evidence type="ECO:0000256" key="3">
    <source>
        <dbReference type="ARBA" id="ARBA00023239"/>
    </source>
</evidence>
<dbReference type="GO" id="GO:0016836">
    <property type="term" value="F:hydro-lyase activity"/>
    <property type="evidence" value="ECO:0007669"/>
    <property type="project" value="UniProtKB-UniRule"/>
</dbReference>
<dbReference type="AlphaFoldDB" id="A0A9X4JUT9"/>
<proteinExistence type="inferred from homology"/>
<sequence length="282" mass="31457">MSRLRLGQLDYINCLPVYHALEEGLLPLEAELVKKPPNVLNRLFMSGQLDVSPLSSIEYARNKDSCIILPGLSISADGRVMSILLFSKVPVTELEGKKVCLTESSATGVALLKVLFDHYYHVDVDYETTVPELSGMMERADGALLIGDNAMQAHQYVEEHHIPYHVTDLGETWKQFTGAKMVYAVWVVRKAYASSNAAAVNYLSNILINSKEIGHRQITAVAAKAQQRSGLPLSVTEDYFKTIKHDFGDDERKALLTFYDYAYKSGLIDERVKLRVWGEAGA</sequence>
<comment type="catalytic activity">
    <reaction evidence="4">
        <text>chorismate = 3-[(1-carboxyvinyl)-oxy]benzoate + H2O</text>
        <dbReference type="Rhea" id="RHEA:40051"/>
        <dbReference type="ChEBI" id="CHEBI:15377"/>
        <dbReference type="ChEBI" id="CHEBI:29748"/>
        <dbReference type="ChEBI" id="CHEBI:76981"/>
        <dbReference type="EC" id="4.2.1.151"/>
    </reaction>
</comment>
<reference evidence="5" key="1">
    <citation type="submission" date="2022-02" db="EMBL/GenBank/DDBJ databases">
        <authorList>
            <person name="Leng L."/>
        </authorList>
    </citation>
    <scope>NUCLEOTIDE SEQUENCE</scope>
    <source>
        <strain evidence="5">JI</strain>
    </source>
</reference>
<dbReference type="EMBL" id="JAKOAV010000001">
    <property type="protein sequence ID" value="MDF9406941.1"/>
    <property type="molecule type" value="Genomic_DNA"/>
</dbReference>
<evidence type="ECO:0000256" key="2">
    <source>
        <dbReference type="ARBA" id="ARBA00022428"/>
    </source>
</evidence>
<accession>A0A9X4JUT9</accession>
<dbReference type="Pfam" id="PF02621">
    <property type="entry name" value="VitK2_biosynth"/>
    <property type="match status" value="1"/>
</dbReference>
<comment type="function">
    <text evidence="4">Catalyzes the dehydration of chorismate into 3-[(1-carboxyvinyl)oxy]benzoate, a step in the biosynthesis of menaquinone (MK, vitamin K2).</text>
</comment>
<dbReference type="HAMAP" id="MF_00995">
    <property type="entry name" value="MqnA"/>
    <property type="match status" value="1"/>
</dbReference>
<organism evidence="5 6">
    <name type="scientific">Pelotomaculum isophthalicicum JI</name>
    <dbReference type="NCBI Taxonomy" id="947010"/>
    <lineage>
        <taxon>Bacteria</taxon>
        <taxon>Bacillati</taxon>
        <taxon>Bacillota</taxon>
        <taxon>Clostridia</taxon>
        <taxon>Eubacteriales</taxon>
        <taxon>Desulfotomaculaceae</taxon>
        <taxon>Pelotomaculum</taxon>
    </lineage>
</organism>
<dbReference type="Proteomes" id="UP001154312">
    <property type="component" value="Unassembled WGS sequence"/>
</dbReference>
<evidence type="ECO:0000313" key="5">
    <source>
        <dbReference type="EMBL" id="MDF9406941.1"/>
    </source>
</evidence>
<keyword evidence="3 4" id="KW-0456">Lyase</keyword>
<dbReference type="InterPro" id="IPR030868">
    <property type="entry name" value="MqnA"/>
</dbReference>
<dbReference type="EC" id="4.2.1.151" evidence="4"/>
<dbReference type="PANTHER" id="PTHR37690:SF1">
    <property type="entry name" value="CHORISMATE DEHYDRATASE"/>
    <property type="match status" value="1"/>
</dbReference>
<keyword evidence="2 4" id="KW-0474">Menaquinone biosynthesis</keyword>
<dbReference type="CDD" id="cd13634">
    <property type="entry name" value="PBP2_Sco4506"/>
    <property type="match status" value="1"/>
</dbReference>
<dbReference type="InterPro" id="IPR003773">
    <property type="entry name" value="Menaquinone_biosynth"/>
</dbReference>
<comment type="similarity">
    <text evidence="4">Belongs to the MqnA/MqnD family. MqnA subfamily.</text>
</comment>
<evidence type="ECO:0000313" key="6">
    <source>
        <dbReference type="Proteomes" id="UP001154312"/>
    </source>
</evidence>
<keyword evidence="6" id="KW-1185">Reference proteome</keyword>
<comment type="pathway">
    <text evidence="1 4">Quinol/quinone metabolism; menaquinone biosynthesis.</text>
</comment>
<comment type="caution">
    <text evidence="5">The sequence shown here is derived from an EMBL/GenBank/DDBJ whole genome shotgun (WGS) entry which is preliminary data.</text>
</comment>
<gene>
    <name evidence="4" type="primary">mqnA</name>
    <name evidence="5" type="ORF">L7E55_00960</name>
</gene>
<name>A0A9X4JUT9_9FIRM</name>
<dbReference type="Gene3D" id="3.40.190.10">
    <property type="entry name" value="Periplasmic binding protein-like II"/>
    <property type="match status" value="2"/>
</dbReference>
<dbReference type="GO" id="GO:0009234">
    <property type="term" value="P:menaquinone biosynthetic process"/>
    <property type="evidence" value="ECO:0007669"/>
    <property type="project" value="UniProtKB-UniRule"/>
</dbReference>
<evidence type="ECO:0000256" key="1">
    <source>
        <dbReference type="ARBA" id="ARBA00004863"/>
    </source>
</evidence>
<dbReference type="PANTHER" id="PTHR37690">
    <property type="entry name" value="CHORISMATE DEHYDRATASE"/>
    <property type="match status" value="1"/>
</dbReference>